<dbReference type="Pfam" id="PF20938">
    <property type="entry name" value="DUF2264_C"/>
    <property type="match status" value="1"/>
</dbReference>
<dbReference type="PANTHER" id="PTHR35339">
    <property type="entry name" value="LINALOOL DEHYDRATASE_ISOMERASE DOMAIN-CONTAINING PROTEIN"/>
    <property type="match status" value="1"/>
</dbReference>
<dbReference type="EMBL" id="MLKD01000014">
    <property type="protein sequence ID" value="OQE20016.1"/>
    <property type="molecule type" value="Genomic_DNA"/>
</dbReference>
<gene>
    <name evidence="3" type="ORF">PENSTE_c014G04601</name>
</gene>
<evidence type="ECO:0000259" key="1">
    <source>
        <dbReference type="Pfam" id="PF10022"/>
    </source>
</evidence>
<dbReference type="Pfam" id="PF10022">
    <property type="entry name" value="DUF2264"/>
    <property type="match status" value="1"/>
</dbReference>
<dbReference type="InterPro" id="IPR016624">
    <property type="entry name" value="UCP014753"/>
</dbReference>
<dbReference type="InterPro" id="IPR049349">
    <property type="entry name" value="DUF2264_N"/>
</dbReference>
<proteinExistence type="predicted"/>
<organism evidence="3 4">
    <name type="scientific">Penicillium steckii</name>
    <dbReference type="NCBI Taxonomy" id="303698"/>
    <lineage>
        <taxon>Eukaryota</taxon>
        <taxon>Fungi</taxon>
        <taxon>Dikarya</taxon>
        <taxon>Ascomycota</taxon>
        <taxon>Pezizomycotina</taxon>
        <taxon>Eurotiomycetes</taxon>
        <taxon>Eurotiomycetidae</taxon>
        <taxon>Eurotiales</taxon>
        <taxon>Aspergillaceae</taxon>
        <taxon>Penicillium</taxon>
    </lineage>
</organism>
<sequence>MPPLKGFSDNAFRTREDVATAALALLGPLIPYFSTHKGRVRLPISTGVHFDEAAAQVEGFVRPLWAVATLLQFKSSITVDDPTDAGLADSIEEITKPWISGFSAGTDPENPEYWGTISDMDQRMVEAEVVSFALLSDPARLFHDRDAETQRNIAAWLRGMNGKAMPPNNWRWFRVFSNLALIKVCGVSASDLLEEMKADLAILDSFYLEDGWSGDGPWLSTKEEEEQELKFQRTGRRDKIGKGRQVDYYSGSFAIQFSQLLFAKYAEDIDPQRVSRYRQQARDFGASFWRYFDSDGSAIPFGRSLTYRFSCGAFFSALAVSPVADMPWPLSTPGQVKGFLVRHLRWWADHSNDIFHHDGTLSIGWLYPNMYMSEDYNSPQSPYWCLKTLIAVSLAKDSDFWTAEEEPYPSFFQPTLVPAPRQILSNHPEGNHHFCLSPAQFVAWPMKATQAKYSKFEYSSSFGFSVPTGPLIQQIAPDCTLALSRDGAETWAVKWKCSEPEFTTVQMKTSTGLYPISVASVRWLPWGDRQVEVKTTLIPPTDRWPDWHVRVHRIRINSLLRTLHTVEGGFASPGRRLHDGSKLPILDAVDGSLRIESGCEGVFEDRDSVLILSSGAASGISSGPVFGCPSKGSSLKAHALKPDANTNIVCQRSLIPVIERDLPSGLSSGDEFVFITRVFAISASTKSGRNSETRRSLEERWADRPIITLEGKDEDGDSILLNE</sequence>
<feature type="domain" description="DUF2264" evidence="1">
    <location>
        <begin position="14"/>
        <end position="408"/>
    </location>
</feature>
<feature type="domain" description="DUF2264" evidence="2">
    <location>
        <begin position="417"/>
        <end position="707"/>
    </location>
</feature>
<dbReference type="AlphaFoldDB" id="A0A1V6T1G1"/>
<dbReference type="OrthoDB" id="5150166at2759"/>
<protein>
    <submittedName>
        <fullName evidence="3">Uncharacterized protein</fullName>
    </submittedName>
</protein>
<dbReference type="Proteomes" id="UP000191285">
    <property type="component" value="Unassembled WGS sequence"/>
</dbReference>
<reference evidence="4" key="1">
    <citation type="journal article" date="2017" name="Nat. Microbiol.">
        <title>Global analysis of biosynthetic gene clusters reveals vast potential of secondary metabolite production in Penicillium species.</title>
        <authorList>
            <person name="Nielsen J.C."/>
            <person name="Grijseels S."/>
            <person name="Prigent S."/>
            <person name="Ji B."/>
            <person name="Dainat J."/>
            <person name="Nielsen K.F."/>
            <person name="Frisvad J.C."/>
            <person name="Workman M."/>
            <person name="Nielsen J."/>
        </authorList>
    </citation>
    <scope>NUCLEOTIDE SEQUENCE [LARGE SCALE GENOMIC DNA]</scope>
    <source>
        <strain evidence="4">IBT 24891</strain>
    </source>
</reference>
<evidence type="ECO:0000259" key="2">
    <source>
        <dbReference type="Pfam" id="PF20938"/>
    </source>
</evidence>
<evidence type="ECO:0000313" key="4">
    <source>
        <dbReference type="Proteomes" id="UP000191285"/>
    </source>
</evidence>
<dbReference type="STRING" id="303698.A0A1V6T1G1"/>
<evidence type="ECO:0000313" key="3">
    <source>
        <dbReference type="EMBL" id="OQE20016.1"/>
    </source>
</evidence>
<dbReference type="InterPro" id="IPR049237">
    <property type="entry name" value="DUF2264_C"/>
</dbReference>
<dbReference type="PIRSF" id="PIRSF014753">
    <property type="entry name" value="UCP014753"/>
    <property type="match status" value="1"/>
</dbReference>
<dbReference type="PANTHER" id="PTHR35339:SF2">
    <property type="entry name" value="DUF2264 DOMAIN-CONTAINING PROTEIN-RELATED"/>
    <property type="match status" value="1"/>
</dbReference>
<name>A0A1V6T1G1_9EURO</name>
<keyword evidence="4" id="KW-1185">Reference proteome</keyword>
<comment type="caution">
    <text evidence="3">The sequence shown here is derived from an EMBL/GenBank/DDBJ whole genome shotgun (WGS) entry which is preliminary data.</text>
</comment>
<accession>A0A1V6T1G1</accession>